<dbReference type="Gene3D" id="3.80.10.10">
    <property type="entry name" value="Ribonuclease Inhibitor"/>
    <property type="match status" value="1"/>
</dbReference>
<accession>A0AAV5M9L9</accession>
<name>A0AAV5M9L9_9ROSI</name>
<dbReference type="EMBL" id="BPVZ01000204">
    <property type="protein sequence ID" value="GKV46215.1"/>
    <property type="molecule type" value="Genomic_DNA"/>
</dbReference>
<dbReference type="InterPro" id="IPR032675">
    <property type="entry name" value="LRR_dom_sf"/>
</dbReference>
<dbReference type="AlphaFoldDB" id="A0AAV5M9L9"/>
<dbReference type="Pfam" id="PF00560">
    <property type="entry name" value="LRR_1"/>
    <property type="match status" value="2"/>
</dbReference>
<reference evidence="1 2" key="1">
    <citation type="journal article" date="2021" name="Commun. Biol.">
        <title>The genome of Shorea leprosula (Dipterocarpaceae) highlights the ecological relevance of drought in aseasonal tropical rainforests.</title>
        <authorList>
            <person name="Ng K.K.S."/>
            <person name="Kobayashi M.J."/>
            <person name="Fawcett J.A."/>
            <person name="Hatakeyama M."/>
            <person name="Paape T."/>
            <person name="Ng C.H."/>
            <person name="Ang C.C."/>
            <person name="Tnah L.H."/>
            <person name="Lee C.T."/>
            <person name="Nishiyama T."/>
            <person name="Sese J."/>
            <person name="O'Brien M.J."/>
            <person name="Copetti D."/>
            <person name="Mohd Noor M.I."/>
            <person name="Ong R.C."/>
            <person name="Putra M."/>
            <person name="Sireger I.Z."/>
            <person name="Indrioko S."/>
            <person name="Kosugi Y."/>
            <person name="Izuno A."/>
            <person name="Isagi Y."/>
            <person name="Lee S.L."/>
            <person name="Shimizu K.K."/>
        </authorList>
    </citation>
    <scope>NUCLEOTIDE SEQUENCE [LARGE SCALE GENOMIC DNA]</scope>
    <source>
        <strain evidence="1">214</strain>
    </source>
</reference>
<keyword evidence="2" id="KW-1185">Reference proteome</keyword>
<dbReference type="PANTHER" id="PTHR48054">
    <property type="entry name" value="RECEPTOR KINASE-LIKE PROTEIN XA21"/>
    <property type="match status" value="1"/>
</dbReference>
<dbReference type="SUPFAM" id="SSF52058">
    <property type="entry name" value="L domain-like"/>
    <property type="match status" value="1"/>
</dbReference>
<dbReference type="InterPro" id="IPR052592">
    <property type="entry name" value="LRR-RLK"/>
</dbReference>
<dbReference type="Proteomes" id="UP001054252">
    <property type="component" value="Unassembled WGS sequence"/>
</dbReference>
<evidence type="ECO:0000313" key="1">
    <source>
        <dbReference type="EMBL" id="GKV46215.1"/>
    </source>
</evidence>
<comment type="caution">
    <text evidence="1">The sequence shown here is derived from an EMBL/GenBank/DDBJ whole genome shotgun (WGS) entry which is preliminary data.</text>
</comment>
<dbReference type="PROSITE" id="PS51450">
    <property type="entry name" value="LRR"/>
    <property type="match status" value="1"/>
</dbReference>
<protein>
    <submittedName>
        <fullName evidence="1">Uncharacterized protein</fullName>
    </submittedName>
</protein>
<gene>
    <name evidence="1" type="ORF">SLEP1_g53214</name>
</gene>
<organism evidence="1 2">
    <name type="scientific">Rubroshorea leprosula</name>
    <dbReference type="NCBI Taxonomy" id="152421"/>
    <lineage>
        <taxon>Eukaryota</taxon>
        <taxon>Viridiplantae</taxon>
        <taxon>Streptophyta</taxon>
        <taxon>Embryophyta</taxon>
        <taxon>Tracheophyta</taxon>
        <taxon>Spermatophyta</taxon>
        <taxon>Magnoliopsida</taxon>
        <taxon>eudicotyledons</taxon>
        <taxon>Gunneridae</taxon>
        <taxon>Pentapetalae</taxon>
        <taxon>rosids</taxon>
        <taxon>malvids</taxon>
        <taxon>Malvales</taxon>
        <taxon>Dipterocarpaceae</taxon>
        <taxon>Rubroshorea</taxon>
    </lineage>
</organism>
<dbReference type="InterPro" id="IPR001611">
    <property type="entry name" value="Leu-rich_rpt"/>
</dbReference>
<evidence type="ECO:0000313" key="2">
    <source>
        <dbReference type="Proteomes" id="UP001054252"/>
    </source>
</evidence>
<sequence>MYNSFSGEILVSLGKCKSLLRVRLKHNGLTGGVPDNFWGLRRFFGPIPDEIGLRGNLVVFSGSDNSFTGRIPASMVKLRQLDRLDLSKNELTKGILEGISKNLFSGKVPIELQNLKLNLLNLSNNQLSAELPPLYASEIYSKSFLGNSGLCGDIVGLCPDTSRSKNRQYLWILRSIFILAGVVFVVDC</sequence>
<proteinExistence type="predicted"/>
<dbReference type="PANTHER" id="PTHR48054:SF82">
    <property type="entry name" value="LRR RECEPTOR-LIKE SERINE_THREONINE-PROTEIN KINASE FLS2"/>
    <property type="match status" value="1"/>
</dbReference>